<dbReference type="Proteomes" id="UP000250557">
    <property type="component" value="Chromosome"/>
</dbReference>
<feature type="transmembrane region" description="Helical" evidence="1">
    <location>
        <begin position="107"/>
        <end position="129"/>
    </location>
</feature>
<evidence type="ECO:0000313" key="4">
    <source>
        <dbReference type="Proteomes" id="UP000250557"/>
    </source>
</evidence>
<evidence type="ECO:0000313" key="5">
    <source>
        <dbReference type="Proteomes" id="UP000663940"/>
    </source>
</evidence>
<dbReference type="AlphaFoldDB" id="A0AAE6JD49"/>
<evidence type="ECO:0000313" key="2">
    <source>
        <dbReference type="EMBL" id="QEM03143.1"/>
    </source>
</evidence>
<organism evidence="2 4">
    <name type="scientific">Mucilaginibacter rubeus</name>
    <dbReference type="NCBI Taxonomy" id="2027860"/>
    <lineage>
        <taxon>Bacteria</taxon>
        <taxon>Pseudomonadati</taxon>
        <taxon>Bacteroidota</taxon>
        <taxon>Sphingobacteriia</taxon>
        <taxon>Sphingobacteriales</taxon>
        <taxon>Sphingobacteriaceae</taxon>
        <taxon>Mucilaginibacter</taxon>
    </lineage>
</organism>
<reference evidence="2 4" key="1">
    <citation type="submission" date="2019-08" db="EMBL/GenBank/DDBJ databases">
        <title>Comparative genome analysis confer to the adaptation heavy metal polluted environment.</title>
        <authorList>
            <person name="Li Y."/>
        </authorList>
    </citation>
    <scope>NUCLEOTIDE SEQUENCE [LARGE SCALE GENOMIC DNA]</scope>
    <source>
        <strain evidence="2 4">P2</strain>
    </source>
</reference>
<keyword evidence="1" id="KW-0472">Membrane</keyword>
<dbReference type="EMBL" id="CP043451">
    <property type="protein sequence ID" value="QEM03143.1"/>
    <property type="molecule type" value="Genomic_DNA"/>
</dbReference>
<evidence type="ECO:0000313" key="3">
    <source>
        <dbReference type="EMBL" id="QTE48103.1"/>
    </source>
</evidence>
<evidence type="ECO:0000256" key="1">
    <source>
        <dbReference type="SAM" id="Phobius"/>
    </source>
</evidence>
<dbReference type="EMBL" id="CP071880">
    <property type="protein sequence ID" value="QTE48103.1"/>
    <property type="molecule type" value="Genomic_DNA"/>
</dbReference>
<dbReference type="Proteomes" id="UP000663940">
    <property type="component" value="Chromosome"/>
</dbReference>
<proteinExistence type="predicted"/>
<reference evidence="3 5" key="2">
    <citation type="submission" date="2021-03" db="EMBL/GenBank/DDBJ databases">
        <title>Mucilaginibacter strains isolated from gold and copper mining confer multi heavy-metal resistance.</title>
        <authorList>
            <person name="Li Y."/>
        </authorList>
    </citation>
    <scope>NUCLEOTIDE SEQUENCE [LARGE SCALE GENOMIC DNA]</scope>
    <source>
        <strain evidence="3 5">P2-4</strain>
    </source>
</reference>
<keyword evidence="5" id="KW-1185">Reference proteome</keyword>
<name>A0AAE6JD49_9SPHI</name>
<gene>
    <name evidence="2" type="ORF">DIU31_006255</name>
    <name evidence="3" type="ORF">J3L21_21440</name>
</gene>
<keyword evidence="1" id="KW-0812">Transmembrane</keyword>
<keyword evidence="1" id="KW-1133">Transmembrane helix</keyword>
<protein>
    <submittedName>
        <fullName evidence="2">Uncharacterized protein</fullName>
    </submittedName>
</protein>
<dbReference type="RefSeq" id="WP_112658962.1">
    <property type="nucleotide sequence ID" value="NZ_CP043451.1"/>
</dbReference>
<sequence>MENNEKSIDDEIIDQLIKRVTEMEKKAEKIQDYTPHFEALKEIFKVFLVRYNKESAEQIAAIAKMNIAYPAEQIQKQQVETRSILEAIRKALPIKLKYSLDFKSKGVLIALAVIFIYLASATGLIIYLWKENTHLEAVEVKFRMIKQVAPEIGLWADTTYLNNPGLAEKMVTKFESEEAAKKTRAKIRHTYTSK</sequence>
<accession>A0AAE6JD49</accession>